<comment type="caution">
    <text evidence="1">The sequence shown here is derived from an EMBL/GenBank/DDBJ whole genome shotgun (WGS) entry which is preliminary data.</text>
</comment>
<evidence type="ECO:0000313" key="1">
    <source>
        <dbReference type="EMBL" id="KKL89327.1"/>
    </source>
</evidence>
<dbReference type="AlphaFoldDB" id="A0A0F9IQ92"/>
<name>A0A0F9IQ92_9ZZZZ</name>
<sequence>MGEQVDGAEAWKAKPGGGNYEKVEYLPIADGETVDVRILDV</sequence>
<feature type="non-terminal residue" evidence="1">
    <location>
        <position position="41"/>
    </location>
</feature>
<accession>A0A0F9IQ92</accession>
<dbReference type="EMBL" id="LAZR01020315">
    <property type="protein sequence ID" value="KKL89327.1"/>
    <property type="molecule type" value="Genomic_DNA"/>
</dbReference>
<reference evidence="1" key="1">
    <citation type="journal article" date="2015" name="Nature">
        <title>Complex archaea that bridge the gap between prokaryotes and eukaryotes.</title>
        <authorList>
            <person name="Spang A."/>
            <person name="Saw J.H."/>
            <person name="Jorgensen S.L."/>
            <person name="Zaremba-Niedzwiedzka K."/>
            <person name="Martijn J."/>
            <person name="Lind A.E."/>
            <person name="van Eijk R."/>
            <person name="Schleper C."/>
            <person name="Guy L."/>
            <person name="Ettema T.J."/>
        </authorList>
    </citation>
    <scope>NUCLEOTIDE SEQUENCE</scope>
</reference>
<organism evidence="1">
    <name type="scientific">marine sediment metagenome</name>
    <dbReference type="NCBI Taxonomy" id="412755"/>
    <lineage>
        <taxon>unclassified sequences</taxon>
        <taxon>metagenomes</taxon>
        <taxon>ecological metagenomes</taxon>
    </lineage>
</organism>
<protein>
    <submittedName>
        <fullName evidence="1">Uncharacterized protein</fullName>
    </submittedName>
</protein>
<gene>
    <name evidence="1" type="ORF">LCGC14_1915760</name>
</gene>
<proteinExistence type="predicted"/>